<evidence type="ECO:0000313" key="2">
    <source>
        <dbReference type="EnsemblMetazoa" id="CJA31615a.1"/>
    </source>
</evidence>
<dbReference type="AlphaFoldDB" id="A0A8R1EBG8"/>
<keyword evidence="3" id="KW-1185">Reference proteome</keyword>
<accession>A0A8R1EBG8</accession>
<feature type="region of interest" description="Disordered" evidence="1">
    <location>
        <begin position="113"/>
        <end position="134"/>
    </location>
</feature>
<reference evidence="3" key="1">
    <citation type="submission" date="2010-08" db="EMBL/GenBank/DDBJ databases">
        <authorList>
            <consortium name="Caenorhabditis japonica Sequencing Consortium"/>
            <person name="Wilson R.K."/>
        </authorList>
    </citation>
    <scope>NUCLEOTIDE SEQUENCE [LARGE SCALE GENOMIC DNA]</scope>
    <source>
        <strain evidence="3">DF5081</strain>
    </source>
</reference>
<evidence type="ECO:0000313" key="3">
    <source>
        <dbReference type="Proteomes" id="UP000005237"/>
    </source>
</evidence>
<feature type="region of interest" description="Disordered" evidence="1">
    <location>
        <begin position="68"/>
        <end position="96"/>
    </location>
</feature>
<organism evidence="2 3">
    <name type="scientific">Caenorhabditis japonica</name>
    <dbReference type="NCBI Taxonomy" id="281687"/>
    <lineage>
        <taxon>Eukaryota</taxon>
        <taxon>Metazoa</taxon>
        <taxon>Ecdysozoa</taxon>
        <taxon>Nematoda</taxon>
        <taxon>Chromadorea</taxon>
        <taxon>Rhabditida</taxon>
        <taxon>Rhabditina</taxon>
        <taxon>Rhabditomorpha</taxon>
        <taxon>Rhabditoidea</taxon>
        <taxon>Rhabditidae</taxon>
        <taxon>Peloderinae</taxon>
        <taxon>Caenorhabditis</taxon>
    </lineage>
</organism>
<name>A0A8R1EBG8_CAEJA</name>
<protein>
    <submittedName>
        <fullName evidence="2">Uncharacterized protein</fullName>
    </submittedName>
</protein>
<feature type="compositionally biased region" description="Basic and acidic residues" evidence="1">
    <location>
        <begin position="68"/>
        <end position="81"/>
    </location>
</feature>
<dbReference type="Proteomes" id="UP000005237">
    <property type="component" value="Unassembled WGS sequence"/>
</dbReference>
<proteinExistence type="predicted"/>
<feature type="compositionally biased region" description="Basic and acidic residues" evidence="1">
    <location>
        <begin position="119"/>
        <end position="134"/>
    </location>
</feature>
<evidence type="ECO:0000256" key="1">
    <source>
        <dbReference type="SAM" id="MobiDB-lite"/>
    </source>
</evidence>
<reference evidence="2" key="2">
    <citation type="submission" date="2022-06" db="UniProtKB">
        <authorList>
            <consortium name="EnsemblMetazoa"/>
        </authorList>
    </citation>
    <scope>IDENTIFICATION</scope>
    <source>
        <strain evidence="2">DF5081</strain>
    </source>
</reference>
<dbReference type="EnsemblMetazoa" id="CJA31615a.1">
    <property type="protein sequence ID" value="CJA31615a.1"/>
    <property type="gene ID" value="WBGene00207462"/>
</dbReference>
<sequence length="134" mass="14668">MISTGPAQVQHYALVLSAKREAWLLLAAQHNAAAVSTISARHQHKMPLPGFNKTVPQSDIFTTPTYRSELKTDGNDHEIRPAAHGTSDEFSTSCGAKRTVPQTDIFMTPTYRSELNTDGNDHEIRPAAHGTSDE</sequence>